<feature type="compositionally biased region" description="Basic and acidic residues" evidence="1">
    <location>
        <begin position="295"/>
        <end position="305"/>
    </location>
</feature>
<feature type="region of interest" description="Disordered" evidence="1">
    <location>
        <begin position="46"/>
        <end position="79"/>
    </location>
</feature>
<keyword evidence="3" id="KW-1185">Reference proteome</keyword>
<dbReference type="OrthoDB" id="6407410at2759"/>
<dbReference type="Proteomes" id="UP000751190">
    <property type="component" value="Unassembled WGS sequence"/>
</dbReference>
<dbReference type="AlphaFoldDB" id="A0A8J5XPA7"/>
<feature type="region of interest" description="Disordered" evidence="1">
    <location>
        <begin position="401"/>
        <end position="457"/>
    </location>
</feature>
<reference evidence="2" key="1">
    <citation type="submission" date="2021-05" db="EMBL/GenBank/DDBJ databases">
        <title>The genome of the haptophyte Pavlova lutheri (Diacronema luteri, Pavlovales) - a model for lipid biosynthesis in eukaryotic algae.</title>
        <authorList>
            <person name="Hulatt C.J."/>
            <person name="Posewitz M.C."/>
        </authorList>
    </citation>
    <scope>NUCLEOTIDE SEQUENCE</scope>
    <source>
        <strain evidence="2">NIVA-4/92</strain>
    </source>
</reference>
<feature type="compositionally biased region" description="Low complexity" evidence="1">
    <location>
        <begin position="316"/>
        <end position="339"/>
    </location>
</feature>
<sequence length="742" mass="77251">MCEVFTLESRTGAGGAVPRGAMLTMIHMPMQRLRESLRRILRHDDDAPLHARPPMAVPRHAPPRERPAHAPEHGARGPAAPDMAKVMLEQDQRRLRIAERASATLRLARTRSPAGSSRHSHVIARVGGASAPLALARASTTSVVGCAACGHPLCRLADVIDGARVAAHLRLDDSDECVCTHSTCGALPPAARRIRMLHANDDEHFGWAYAVCSLHCPGCTLFIGVRVLRAHRLRCQPGVLDPRLCAVLARLLSLSRGALISRPRDTFLAARPPPRAPPRRRPQLANGRGSRGSRGGHDELAHARADDDDERAQPLSAPSRSSCRASVPSSPSCTSSSEPASPPSEGQLAAPARTGAATGAGSARALWQPASPSACAAHGNSPTFAAPVCAGGLPLSARPAFSSARSFSPSPALPPAQPAGEAARGAADAGVADGARFVRGWTAPPPPSRAPRAAPLPDVPLARAARALPDPPAERVERALALPVADGGALGGGAARAGPATPQPSLADLLRADAAELGDTAGSIDAAIAAAVASAAPVNARRPGLLASLSALSALSLPIEQTFIGLRYTRVLAASAHRCASTQLDALCCSVPLLCARCLRDGVRSVLSYTDQLLCTHRRWAVGGGPSEPACYVNSVVARSVRVKPAYEEQLAQGLFDMADVHCAACGEQVGYAFVADKTPRRRNENQVGRFGLVTSRFVVADYKARVVAAREPPLVSLGADGGVLPEPQPARCRAEVAARSA</sequence>
<name>A0A8J5XPA7_DIALT</name>
<feature type="compositionally biased region" description="Low complexity" evidence="1">
    <location>
        <begin position="401"/>
        <end position="410"/>
    </location>
</feature>
<evidence type="ECO:0008006" key="4">
    <source>
        <dbReference type="Google" id="ProtNLM"/>
    </source>
</evidence>
<dbReference type="EMBL" id="JAGTXO010000013">
    <property type="protein sequence ID" value="KAG8464224.1"/>
    <property type="molecule type" value="Genomic_DNA"/>
</dbReference>
<organism evidence="2 3">
    <name type="scientific">Diacronema lutheri</name>
    <name type="common">Unicellular marine alga</name>
    <name type="synonym">Monochrysis lutheri</name>
    <dbReference type="NCBI Taxonomy" id="2081491"/>
    <lineage>
        <taxon>Eukaryota</taxon>
        <taxon>Haptista</taxon>
        <taxon>Haptophyta</taxon>
        <taxon>Pavlovophyceae</taxon>
        <taxon>Pavlovales</taxon>
        <taxon>Pavlovaceae</taxon>
        <taxon>Diacronema</taxon>
    </lineage>
</organism>
<evidence type="ECO:0000256" key="1">
    <source>
        <dbReference type="SAM" id="MobiDB-lite"/>
    </source>
</evidence>
<feature type="compositionally biased region" description="Low complexity" evidence="1">
    <location>
        <begin position="418"/>
        <end position="435"/>
    </location>
</feature>
<evidence type="ECO:0000313" key="3">
    <source>
        <dbReference type="Proteomes" id="UP000751190"/>
    </source>
</evidence>
<protein>
    <recommendedName>
        <fullName evidence="4">Yippee domain-containing protein</fullName>
    </recommendedName>
</protein>
<feature type="compositionally biased region" description="Low complexity" evidence="1">
    <location>
        <begin position="349"/>
        <end position="365"/>
    </location>
</feature>
<evidence type="ECO:0000313" key="2">
    <source>
        <dbReference type="EMBL" id="KAG8464224.1"/>
    </source>
</evidence>
<gene>
    <name evidence="2" type="ORF">KFE25_003287</name>
</gene>
<feature type="region of interest" description="Disordered" evidence="1">
    <location>
        <begin position="265"/>
        <end position="365"/>
    </location>
</feature>
<comment type="caution">
    <text evidence="2">The sequence shown here is derived from an EMBL/GenBank/DDBJ whole genome shotgun (WGS) entry which is preliminary data.</text>
</comment>
<proteinExistence type="predicted"/>
<accession>A0A8J5XPA7</accession>
<feature type="compositionally biased region" description="Basic and acidic residues" evidence="1">
    <location>
        <begin position="62"/>
        <end position="75"/>
    </location>
</feature>